<reference evidence="2 3" key="1">
    <citation type="journal article" date="2019" name="Int. J. Syst. Evol. Microbiol.">
        <title>The Global Catalogue of Microorganisms (GCM) 10K type strain sequencing project: providing services to taxonomists for standard genome sequencing and annotation.</title>
        <authorList>
            <consortium name="The Broad Institute Genomics Platform"/>
            <consortium name="The Broad Institute Genome Sequencing Center for Infectious Disease"/>
            <person name="Wu L."/>
            <person name="Ma J."/>
        </authorList>
    </citation>
    <scope>NUCLEOTIDE SEQUENCE [LARGE SCALE GENOMIC DNA]</scope>
    <source>
        <strain evidence="2 3">DT55</strain>
    </source>
</reference>
<keyword evidence="1" id="KW-0812">Transmembrane</keyword>
<dbReference type="Proteomes" id="UP001596388">
    <property type="component" value="Unassembled WGS sequence"/>
</dbReference>
<keyword evidence="3" id="KW-1185">Reference proteome</keyword>
<protein>
    <submittedName>
        <fullName evidence="2">Uncharacterized protein</fullName>
    </submittedName>
</protein>
<name>A0ABD5X2W3_9EURY</name>
<dbReference type="AlphaFoldDB" id="A0ABD5X2W3"/>
<feature type="transmembrane region" description="Helical" evidence="1">
    <location>
        <begin position="12"/>
        <end position="30"/>
    </location>
</feature>
<organism evidence="2 3">
    <name type="scientific">Halobaculum marinum</name>
    <dbReference type="NCBI Taxonomy" id="3031996"/>
    <lineage>
        <taxon>Archaea</taxon>
        <taxon>Methanobacteriati</taxon>
        <taxon>Methanobacteriota</taxon>
        <taxon>Stenosarchaea group</taxon>
        <taxon>Halobacteria</taxon>
        <taxon>Halobacteriales</taxon>
        <taxon>Haloferacaceae</taxon>
        <taxon>Halobaculum</taxon>
    </lineage>
</organism>
<evidence type="ECO:0000256" key="1">
    <source>
        <dbReference type="SAM" id="Phobius"/>
    </source>
</evidence>
<proteinExistence type="predicted"/>
<comment type="caution">
    <text evidence="2">The sequence shown here is derived from an EMBL/GenBank/DDBJ whole genome shotgun (WGS) entry which is preliminary data.</text>
</comment>
<dbReference type="GeneID" id="79271570"/>
<sequence length="74" mass="8073">MADSPSTEELRRIRYLLLWLILVVAANGVYAPGEYGGLTEVGYLVLVVPLFVVPLYFVVKVVDVATTTTPSDDS</sequence>
<gene>
    <name evidence="2" type="ORF">ACFQKD_16170</name>
</gene>
<keyword evidence="1" id="KW-0472">Membrane</keyword>
<feature type="transmembrane region" description="Helical" evidence="1">
    <location>
        <begin position="42"/>
        <end position="59"/>
    </location>
</feature>
<dbReference type="EMBL" id="JBHTAG010000004">
    <property type="protein sequence ID" value="MFC7098842.1"/>
    <property type="molecule type" value="Genomic_DNA"/>
</dbReference>
<evidence type="ECO:0000313" key="2">
    <source>
        <dbReference type="EMBL" id="MFC7098842.1"/>
    </source>
</evidence>
<dbReference type="RefSeq" id="WP_276239598.1">
    <property type="nucleotide sequence ID" value="NZ_CP119990.1"/>
</dbReference>
<evidence type="ECO:0000313" key="3">
    <source>
        <dbReference type="Proteomes" id="UP001596388"/>
    </source>
</evidence>
<keyword evidence="1" id="KW-1133">Transmembrane helix</keyword>
<accession>A0ABD5X2W3</accession>